<dbReference type="AlphaFoldDB" id="A0A1I5V8U7"/>
<sequence>MPVTVKEVNYGEFGKCVEISNGTVDLLVTVDVGPRIIRFGFVGRENELCEAPQASQPVMEPVGGVWKIKGGHRLWHSPENNPRTYVPDDQPVEWQEVENGIKVKQKVEPWVQIEKEMEITLASCCDRVRIVHRLTNRNAWPVEFAAWALTVMAPGGKEVVPQPQRDTGLLGNRVLALWPYSKMNDHRVYWGDKYIVLQQDPNTRHPFKFGINNEDGWAAYFNHGNLFIKRFVHQMGRKYPDFGVSYETYTTDFMLEMETLSPMTLVEPGDTLSHVEEWELIGDVEMPSNDEREIDEVVKKYIVCCCSCCE</sequence>
<name>A0A1I5V8U7_9FIRM</name>
<dbReference type="OrthoDB" id="5914937at2"/>
<evidence type="ECO:0008006" key="3">
    <source>
        <dbReference type="Google" id="ProtNLM"/>
    </source>
</evidence>
<dbReference type="EMBL" id="FOXR01000010">
    <property type="protein sequence ID" value="SFQ03925.1"/>
    <property type="molecule type" value="Genomic_DNA"/>
</dbReference>
<reference evidence="1 2" key="1">
    <citation type="submission" date="2016-10" db="EMBL/GenBank/DDBJ databases">
        <authorList>
            <person name="de Groot N.N."/>
        </authorList>
    </citation>
    <scope>NUCLEOTIDE SEQUENCE [LARGE SCALE GENOMIC DNA]</scope>
    <source>
        <strain evidence="1 2">DSM 20678</strain>
    </source>
</reference>
<dbReference type="RefSeq" id="WP_092282240.1">
    <property type="nucleotide sequence ID" value="NZ_FOXR01000010.1"/>
</dbReference>
<keyword evidence="2" id="KW-1185">Reference proteome</keyword>
<accession>A0A1I5V8U7</accession>
<proteinExistence type="predicted"/>
<evidence type="ECO:0000313" key="2">
    <source>
        <dbReference type="Proteomes" id="UP000198577"/>
    </source>
</evidence>
<gene>
    <name evidence="1" type="ORF">SAMN05444406_11043</name>
</gene>
<organism evidence="1 2">
    <name type="scientific">Caldicoprobacter faecalis</name>
    <dbReference type="NCBI Taxonomy" id="937334"/>
    <lineage>
        <taxon>Bacteria</taxon>
        <taxon>Bacillati</taxon>
        <taxon>Bacillota</taxon>
        <taxon>Clostridia</taxon>
        <taxon>Caldicoprobacterales</taxon>
        <taxon>Caldicoprobacteraceae</taxon>
        <taxon>Caldicoprobacter</taxon>
    </lineage>
</organism>
<dbReference type="Proteomes" id="UP000198577">
    <property type="component" value="Unassembled WGS sequence"/>
</dbReference>
<protein>
    <recommendedName>
        <fullName evidence="3">DUF4380 domain-containing protein</fullName>
    </recommendedName>
</protein>
<evidence type="ECO:0000313" key="1">
    <source>
        <dbReference type="EMBL" id="SFQ03925.1"/>
    </source>
</evidence>
<dbReference type="STRING" id="937334.SAMN05444406_11043"/>